<accession>A0AAV7HQG6</accession>
<dbReference type="InterPro" id="IPR036525">
    <property type="entry name" value="Tubulin/FtsZ_GTPase_sf"/>
</dbReference>
<protein>
    <recommendedName>
        <fullName evidence="9">Protein misato</fullName>
    </recommendedName>
</protein>
<evidence type="ECO:0000256" key="4">
    <source>
        <dbReference type="SAM" id="MobiDB-lite"/>
    </source>
</evidence>
<feature type="domain" description="DML1/Misato tubulin" evidence="6">
    <location>
        <begin position="132"/>
        <end position="314"/>
    </location>
</feature>
<dbReference type="PANTHER" id="PTHR13391:SF0">
    <property type="entry name" value="PROTEIN MISATO HOMOLOG 1"/>
    <property type="match status" value="1"/>
</dbReference>
<dbReference type="Gene3D" id="3.40.50.1440">
    <property type="entry name" value="Tubulin/FtsZ, GTPase domain"/>
    <property type="match status" value="1"/>
</dbReference>
<evidence type="ECO:0000259" key="5">
    <source>
        <dbReference type="Pfam" id="PF10644"/>
    </source>
</evidence>
<dbReference type="Proteomes" id="UP000826195">
    <property type="component" value="Unassembled WGS sequence"/>
</dbReference>
<keyword evidence="8" id="KW-1185">Reference proteome</keyword>
<dbReference type="PANTHER" id="PTHR13391">
    <property type="entry name" value="MITOCHONDRIAL DISTRIBUTION REGULATOR MISATO"/>
    <property type="match status" value="1"/>
</dbReference>
<comment type="similarity">
    <text evidence="2">Belongs to the misato family.</text>
</comment>
<comment type="subcellular location">
    <subcellularLocation>
        <location evidence="1">Mitochondrion</location>
    </subcellularLocation>
</comment>
<evidence type="ECO:0000259" key="6">
    <source>
        <dbReference type="Pfam" id="PF14881"/>
    </source>
</evidence>
<dbReference type="GO" id="GO:0007005">
    <property type="term" value="P:mitochondrion organization"/>
    <property type="evidence" value="ECO:0007669"/>
    <property type="project" value="InterPro"/>
</dbReference>
<feature type="domain" description="Misato Segment II tubulin-like" evidence="5">
    <location>
        <begin position="3"/>
        <end position="116"/>
    </location>
</feature>
<dbReference type="AlphaFoldDB" id="A0AAV7HQG6"/>
<evidence type="ECO:0000313" key="8">
    <source>
        <dbReference type="Proteomes" id="UP000826195"/>
    </source>
</evidence>
<dbReference type="GO" id="GO:0005739">
    <property type="term" value="C:mitochondrion"/>
    <property type="evidence" value="ECO:0007669"/>
    <property type="project" value="UniProtKB-SubCell"/>
</dbReference>
<dbReference type="Pfam" id="PF14881">
    <property type="entry name" value="Tubulin_3"/>
    <property type="match status" value="1"/>
</dbReference>
<comment type="caution">
    <text evidence="7">The sequence shown here is derived from an EMBL/GenBank/DDBJ whole genome shotgun (WGS) entry which is preliminary data.</text>
</comment>
<reference evidence="7 8" key="1">
    <citation type="journal article" date="2021" name="J. Hered.">
        <title>A chromosome-level genome assembly of the parasitoid wasp, Cotesia glomerata (Hymenoptera: Braconidae).</title>
        <authorList>
            <person name="Pinto B.J."/>
            <person name="Weis J.J."/>
            <person name="Gamble T."/>
            <person name="Ode P.J."/>
            <person name="Paul R."/>
            <person name="Zaspel J.M."/>
        </authorList>
    </citation>
    <scope>NUCLEOTIDE SEQUENCE [LARGE SCALE GENOMIC DNA]</scope>
    <source>
        <strain evidence="7">CgM1</strain>
    </source>
</reference>
<keyword evidence="3" id="KW-0496">Mitochondrion</keyword>
<evidence type="ECO:0000256" key="1">
    <source>
        <dbReference type="ARBA" id="ARBA00004173"/>
    </source>
</evidence>
<evidence type="ECO:0000313" key="7">
    <source>
        <dbReference type="EMBL" id="KAH0546358.1"/>
    </source>
</evidence>
<feature type="compositionally biased region" description="Polar residues" evidence="4">
    <location>
        <begin position="113"/>
        <end position="122"/>
    </location>
</feature>
<organism evidence="7 8">
    <name type="scientific">Cotesia glomerata</name>
    <name type="common">Lepidopteran parasitic wasp</name>
    <name type="synonym">Apanteles glomeratus</name>
    <dbReference type="NCBI Taxonomy" id="32391"/>
    <lineage>
        <taxon>Eukaryota</taxon>
        <taxon>Metazoa</taxon>
        <taxon>Ecdysozoa</taxon>
        <taxon>Arthropoda</taxon>
        <taxon>Hexapoda</taxon>
        <taxon>Insecta</taxon>
        <taxon>Pterygota</taxon>
        <taxon>Neoptera</taxon>
        <taxon>Endopterygota</taxon>
        <taxon>Hymenoptera</taxon>
        <taxon>Apocrita</taxon>
        <taxon>Ichneumonoidea</taxon>
        <taxon>Braconidae</taxon>
        <taxon>Microgastrinae</taxon>
        <taxon>Cotesia</taxon>
    </lineage>
</organism>
<evidence type="ECO:0008006" key="9">
    <source>
        <dbReference type="Google" id="ProtNLM"/>
    </source>
</evidence>
<evidence type="ECO:0000256" key="3">
    <source>
        <dbReference type="ARBA" id="ARBA00023128"/>
    </source>
</evidence>
<dbReference type="InterPro" id="IPR029209">
    <property type="entry name" value="DML1/Misato_tubulin"/>
</dbReference>
<name>A0AAV7HQG6_COTGL</name>
<dbReference type="CDD" id="cd06060">
    <property type="entry name" value="misato"/>
    <property type="match status" value="1"/>
</dbReference>
<feature type="region of interest" description="Disordered" evidence="4">
    <location>
        <begin position="112"/>
        <end position="131"/>
    </location>
</feature>
<proteinExistence type="inferred from homology"/>
<gene>
    <name evidence="7" type="ORF">KQX54_008907</name>
</gene>
<dbReference type="InterPro" id="IPR019605">
    <property type="entry name" value="Misato_II_tubulin-like"/>
</dbReference>
<sequence length="539" mass="60957">MAREIITLQLGHYSNYVGAHWWNLQESGFSYDPSKPSEINHDVLYREGETIKKEVTFTPRLLAVDLKGSLGYLNERGSLYDDPKNVQDHTCLWDDNKVEVTAEESVPVAPFVQSLQNGSEQQNESDEKSDLENIETWTDYLIPRFHPRTINVIKDYNHECTKKPFDVFSYGYNLWKEEQYNDDFCDRIRQYAEECDSLQGFQVLMDSTDGFSGLGSACIEYLQEEYGKSILAFPLIESGSNEMSAASLIKVVNIALCWEKLGEHASLFSPLSCGEQGWPCPGLPRKFDNLTYDLDQKYHTSAILATALDTLSIRYRHKEFSMSALSDLCADLNKLGRKAAATSLSLPFPMTVKKDLIDVLDDLEGPLWTSLSPSCKIFPDKSMHSLALRGVNEARLKRPLGEAKKQMEKPAYRCSTVHEMMTMYLAYSCHASACYLTTVEAPLKVSKPFPKIFNNNVHANGDIADWPVGQDVESVPVLAGLHSGSGLAFMFNSLHTQASRVKSIRRFHMFEDTGLEQDDFIHCLDSLLDSKESYEDHFI</sequence>
<dbReference type="SUPFAM" id="SSF52490">
    <property type="entry name" value="Tubulin nucleotide-binding domain-like"/>
    <property type="match status" value="1"/>
</dbReference>
<evidence type="ECO:0000256" key="2">
    <source>
        <dbReference type="ARBA" id="ARBA00008507"/>
    </source>
</evidence>
<dbReference type="Pfam" id="PF10644">
    <property type="entry name" value="Misat_Tub_SegII"/>
    <property type="match status" value="1"/>
</dbReference>
<dbReference type="InterPro" id="IPR049942">
    <property type="entry name" value="DML1/Misato"/>
</dbReference>
<dbReference type="EMBL" id="JAHXZJ010002237">
    <property type="protein sequence ID" value="KAH0546358.1"/>
    <property type="molecule type" value="Genomic_DNA"/>
</dbReference>